<gene>
    <name evidence="1" type="ORF">CORC01_08055</name>
</gene>
<dbReference type="AlphaFoldDB" id="A0A1G4B579"/>
<evidence type="ECO:0000313" key="2">
    <source>
        <dbReference type="Proteomes" id="UP000176998"/>
    </source>
</evidence>
<name>A0A1G4B579_9PEZI</name>
<dbReference type="Proteomes" id="UP000176998">
    <property type="component" value="Unassembled WGS sequence"/>
</dbReference>
<reference evidence="1 2" key="1">
    <citation type="submission" date="2016-09" db="EMBL/GenBank/DDBJ databases">
        <authorList>
            <person name="Capua I."/>
            <person name="De Benedictis P."/>
            <person name="Joannis T."/>
            <person name="Lombin L.H."/>
            <person name="Cattoli G."/>
        </authorList>
    </citation>
    <scope>NUCLEOTIDE SEQUENCE [LARGE SCALE GENOMIC DNA]</scope>
    <source>
        <strain evidence="1 2">IMI 309357</strain>
    </source>
</reference>
<organism evidence="1 2">
    <name type="scientific">Colletotrichum orchidophilum</name>
    <dbReference type="NCBI Taxonomy" id="1209926"/>
    <lineage>
        <taxon>Eukaryota</taxon>
        <taxon>Fungi</taxon>
        <taxon>Dikarya</taxon>
        <taxon>Ascomycota</taxon>
        <taxon>Pezizomycotina</taxon>
        <taxon>Sordariomycetes</taxon>
        <taxon>Hypocreomycetidae</taxon>
        <taxon>Glomerellales</taxon>
        <taxon>Glomerellaceae</taxon>
        <taxon>Colletotrichum</taxon>
    </lineage>
</organism>
<accession>A0A1G4B579</accession>
<dbReference type="RefSeq" id="XP_022473754.1">
    <property type="nucleotide sequence ID" value="XM_022619690.1"/>
</dbReference>
<proteinExistence type="predicted"/>
<comment type="caution">
    <text evidence="1">The sequence shown here is derived from an EMBL/GenBank/DDBJ whole genome shotgun (WGS) entry which is preliminary data.</text>
</comment>
<keyword evidence="2" id="KW-1185">Reference proteome</keyword>
<sequence length="83" mass="9491">MAYYDHSGSSFQFGAPGRFAVPYSHQCAYRALASLGVDEAVQRALSGLQERRWHGKIAVATHDIRTERFDRQALRVISHKTRW</sequence>
<dbReference type="EMBL" id="MJBS01000067">
    <property type="protein sequence ID" value="OHE96598.1"/>
    <property type="molecule type" value="Genomic_DNA"/>
</dbReference>
<protein>
    <submittedName>
        <fullName evidence="1">Uncharacterized protein</fullName>
    </submittedName>
</protein>
<evidence type="ECO:0000313" key="1">
    <source>
        <dbReference type="EMBL" id="OHE96598.1"/>
    </source>
</evidence>
<dbReference type="GeneID" id="34561200"/>